<dbReference type="Gene3D" id="3.40.50.80">
    <property type="entry name" value="Nucleotide-binding domain of ferredoxin-NADP reductase (FNR) module"/>
    <property type="match status" value="1"/>
</dbReference>
<evidence type="ECO:0000256" key="7">
    <source>
        <dbReference type="ARBA" id="ARBA00022630"/>
    </source>
</evidence>
<organism evidence="21 22">
    <name type="scientific">Pyronema omphalodes (strain CBS 100304)</name>
    <name type="common">Pyronema confluens</name>
    <dbReference type="NCBI Taxonomy" id="1076935"/>
    <lineage>
        <taxon>Eukaryota</taxon>
        <taxon>Fungi</taxon>
        <taxon>Dikarya</taxon>
        <taxon>Ascomycota</taxon>
        <taxon>Pezizomycotina</taxon>
        <taxon>Pezizomycetes</taxon>
        <taxon>Pezizales</taxon>
        <taxon>Pyronemataceae</taxon>
        <taxon>Pyronema</taxon>
    </lineage>
</organism>
<keyword evidence="15" id="KW-0411">Iron-sulfur</keyword>
<feature type="domain" description="FAD-binding FR-type" evidence="20">
    <location>
        <begin position="774"/>
        <end position="1003"/>
    </location>
</feature>
<dbReference type="FunFam" id="3.40.50.970:FF:000052">
    <property type="entry name" value="Sulfite reductase [NADPH] flavoprotein component"/>
    <property type="match status" value="1"/>
</dbReference>
<dbReference type="eggNOG" id="KOG1158">
    <property type="taxonomic scope" value="Eukaryota"/>
</dbReference>
<dbReference type="EC" id="1.8.1.2" evidence="4"/>
<accession>U4KVI5</accession>
<keyword evidence="14" id="KW-0408">Iron</keyword>
<evidence type="ECO:0000256" key="10">
    <source>
        <dbReference type="ARBA" id="ARBA00022827"/>
    </source>
</evidence>
<comment type="cofactor">
    <cofactor evidence="2">
        <name>FAD</name>
        <dbReference type="ChEBI" id="CHEBI:57692"/>
    </cofactor>
</comment>
<evidence type="ECO:0000256" key="13">
    <source>
        <dbReference type="ARBA" id="ARBA00023002"/>
    </source>
</evidence>
<evidence type="ECO:0000256" key="17">
    <source>
        <dbReference type="ARBA" id="ARBA00059320"/>
    </source>
</evidence>
<dbReference type="AlphaFoldDB" id="U4KVI5"/>
<sequence>MLRPSSTSSSPSLPPVHSEFDTAKREKRAKAYLTVSRCVVWREKKSRKRQLDIRSRPRPQSRVPLLTSTSTSTSTSILPPPLYTMASQFQQQEAALKEQAAHPNGVAAPADKISAVFPFGVPSTVASINGSSYTTAQTLVEQVAYTLSDRLFTYSPETFDLDNAVRYWASKSQQNGRGIATSVEPMETRLGAANVLLGYIFGEKAAQSKVAQSIIASSATLTSMRSAIDQLALLYSMSSPFVAHIAAADYEVSSGKLVTDYVSALNVAQETGAGLISSFSSHEAQHMALFATLAATVLPTVHIYDGVRVARESVKVIDILDQSGLQGVFSSVSSEQDGKVDQVTKVNRVLRSLNAELGTAYSFFEYEGHEDAESVLVVFGSVESSLASQIAASLAKGGEKVGVIAVRVYRPFAEAAFLQALPKTVKRIAVLGQVQNELAVNDATIQSALFTDVVAAVTMSDVYSLPPPIVDVKYARAHTWSPKEFAWIFDQIARKSSVSVAIPADALTTDALALDSFVSLADDASAKQYSFWNIDDANSAPAAAAVAKVLSGLDNTVSYSAVYDNVAVAGAIHSEIRTSRKSVDAPFHIEGADVSFVGDLQLLKEYAVTATTKVGGAIVLKATIKAEDFEKKLPAAFRKELAAKNISLTLLEVAEDASAAVENVLVQLAFFKTVGIAPAPFKLSTINQDTEAVKKASELIDAALTQVTVAKEWASEAVEGSLPAAPQANAFTVNAEKHESEPSAILRSSQSAAQALCFKEAFSVESALRPDLPVKNFVVKVKANKRLTPTSYDRNIFHIEFDLTGTGLTYEIGEALGIHAHNDTEDVNRFIATYGLNASDLVQVPSKDNAEILEVRTVFQALQQNIDIFGKPPKKFYESLAEFATDLDEKKALLAIAANAVEFKRRSEVDFVTFADLLLEFKSAHPAFPDLAKIVSPMKRREYSIASSQKVSPNEVHLLIVVVNWTDPQGRDRFGQATRYLSTLSVGSELVVSVKPSVMKLPTESTAPLIMAGLGTGLAPFRAFVQYRAWQKEQGLEIGPVLLYMGSRHKSQEYLYGEEWEAYVDAGIVTLLGCAFSRDQKEKIYIQDKMRGDLEEIRQAYLEQKGSFYLCGPTWPVPDVAAVLEEAIKKNADLENKKVDVTRELEELKEAGRYVLEVY</sequence>
<evidence type="ECO:0000256" key="4">
    <source>
        <dbReference type="ARBA" id="ARBA00012604"/>
    </source>
</evidence>
<keyword evidence="7" id="KW-0285">Flavoprotein</keyword>
<dbReference type="FunFam" id="3.40.50.920:FF:000007">
    <property type="entry name" value="Pyruvate:ferredoxin (Flavodoxin) oxidoreductase"/>
    <property type="match status" value="1"/>
</dbReference>
<feature type="compositionally biased region" description="Low complexity" evidence="19">
    <location>
        <begin position="1"/>
        <end position="17"/>
    </location>
</feature>
<dbReference type="InterPro" id="IPR009014">
    <property type="entry name" value="Transketo_C/PFOR_II"/>
</dbReference>
<dbReference type="STRING" id="1076935.U4KVI5"/>
<feature type="region of interest" description="Disordered" evidence="19">
    <location>
        <begin position="46"/>
        <end position="77"/>
    </location>
</feature>
<evidence type="ECO:0000313" key="22">
    <source>
        <dbReference type="Proteomes" id="UP000018144"/>
    </source>
</evidence>
<comment type="catalytic activity">
    <reaction evidence="16">
        <text>hydrogen sulfide + 3 NADP(+) + 3 H2O = sulfite + 3 NADPH + 4 H(+)</text>
        <dbReference type="Rhea" id="RHEA:13801"/>
        <dbReference type="ChEBI" id="CHEBI:15377"/>
        <dbReference type="ChEBI" id="CHEBI:15378"/>
        <dbReference type="ChEBI" id="CHEBI:17359"/>
        <dbReference type="ChEBI" id="CHEBI:29919"/>
        <dbReference type="ChEBI" id="CHEBI:57783"/>
        <dbReference type="ChEBI" id="CHEBI:58349"/>
        <dbReference type="EC" id="1.8.1.2"/>
    </reaction>
</comment>
<dbReference type="SUPFAM" id="SSF52922">
    <property type="entry name" value="TK C-terminal domain-like"/>
    <property type="match status" value="1"/>
</dbReference>
<dbReference type="PANTHER" id="PTHR19384">
    <property type="entry name" value="NITRIC OXIDE SYNTHASE-RELATED"/>
    <property type="match status" value="1"/>
</dbReference>
<evidence type="ECO:0000256" key="11">
    <source>
        <dbReference type="ARBA" id="ARBA00022857"/>
    </source>
</evidence>
<dbReference type="Pfam" id="PF00667">
    <property type="entry name" value="FAD_binding_1"/>
    <property type="match status" value="1"/>
</dbReference>
<dbReference type="SUPFAM" id="SSF63380">
    <property type="entry name" value="Riboflavin synthase domain-like"/>
    <property type="match status" value="1"/>
</dbReference>
<evidence type="ECO:0000256" key="5">
    <source>
        <dbReference type="ARBA" id="ARBA00022448"/>
    </source>
</evidence>
<dbReference type="InterPro" id="IPR017938">
    <property type="entry name" value="Riboflavin_synthase-like_b-brl"/>
</dbReference>
<evidence type="ECO:0000256" key="8">
    <source>
        <dbReference type="ARBA" id="ARBA00022643"/>
    </source>
</evidence>
<evidence type="ECO:0000256" key="19">
    <source>
        <dbReference type="SAM" id="MobiDB-lite"/>
    </source>
</evidence>
<evidence type="ECO:0000256" key="3">
    <source>
        <dbReference type="ARBA" id="ARBA00004774"/>
    </source>
</evidence>
<evidence type="ECO:0000256" key="1">
    <source>
        <dbReference type="ARBA" id="ARBA00001917"/>
    </source>
</evidence>
<keyword evidence="18" id="KW-0175">Coiled coil</keyword>
<comment type="function">
    <text evidence="17">This enzyme catalyzes the 6-electron reduction of sulfite to sulfide. This is one of several activities required for the biosynthesis of L-cysteine from sulfate.</text>
</comment>
<dbReference type="FunFam" id="1.20.990.10:FF:000010">
    <property type="entry name" value="Sulfite reductase [NADPH] flavoprotein component"/>
    <property type="match status" value="1"/>
</dbReference>
<dbReference type="InterPro" id="IPR039261">
    <property type="entry name" value="FNR_nucleotide-bd"/>
</dbReference>
<evidence type="ECO:0000256" key="9">
    <source>
        <dbReference type="ARBA" id="ARBA00022723"/>
    </source>
</evidence>
<dbReference type="Proteomes" id="UP000018144">
    <property type="component" value="Unassembled WGS sequence"/>
</dbReference>
<feature type="region of interest" description="Disordered" evidence="19">
    <location>
        <begin position="1"/>
        <end position="24"/>
    </location>
</feature>
<dbReference type="GO" id="GO:0010181">
    <property type="term" value="F:FMN binding"/>
    <property type="evidence" value="ECO:0007669"/>
    <property type="project" value="TreeGrafter"/>
</dbReference>
<keyword evidence="8" id="KW-0288">FMN</keyword>
<keyword evidence="9" id="KW-0479">Metal-binding</keyword>
<keyword evidence="22" id="KW-1185">Reference proteome</keyword>
<evidence type="ECO:0000256" key="16">
    <source>
        <dbReference type="ARBA" id="ARBA00052219"/>
    </source>
</evidence>
<dbReference type="Gene3D" id="3.40.50.920">
    <property type="match status" value="1"/>
</dbReference>
<dbReference type="InterPro" id="IPR033412">
    <property type="entry name" value="PFOR_II"/>
</dbReference>
<dbReference type="GO" id="GO:0046872">
    <property type="term" value="F:metal ion binding"/>
    <property type="evidence" value="ECO:0007669"/>
    <property type="project" value="UniProtKB-KW"/>
</dbReference>
<evidence type="ECO:0000313" key="21">
    <source>
        <dbReference type="EMBL" id="CCX04921.1"/>
    </source>
</evidence>
<dbReference type="SUPFAM" id="SSF52343">
    <property type="entry name" value="Ferredoxin reductase-like, C-terminal NADP-linked domain"/>
    <property type="match status" value="1"/>
</dbReference>
<evidence type="ECO:0000256" key="6">
    <source>
        <dbReference type="ARBA" id="ARBA00022485"/>
    </source>
</evidence>
<comment type="pathway">
    <text evidence="3">Sulfur metabolism; hydrogen sulfide biosynthesis; hydrogen sulfide from sulfite (NADPH route): step 1/1.</text>
</comment>
<dbReference type="InterPro" id="IPR002869">
    <property type="entry name" value="Pyrv_flavodox_OxRed_cen"/>
</dbReference>
<protein>
    <recommendedName>
        <fullName evidence="4">assimilatory sulfite reductase (NADPH)</fullName>
        <ecNumber evidence="4">1.8.1.2</ecNumber>
    </recommendedName>
</protein>
<evidence type="ECO:0000256" key="15">
    <source>
        <dbReference type="ARBA" id="ARBA00023014"/>
    </source>
</evidence>
<dbReference type="PROSITE" id="PS51384">
    <property type="entry name" value="FAD_FR"/>
    <property type="match status" value="1"/>
</dbReference>
<evidence type="ECO:0000256" key="14">
    <source>
        <dbReference type="ARBA" id="ARBA00023004"/>
    </source>
</evidence>
<keyword evidence="13" id="KW-0560">Oxidoreductase</keyword>
<dbReference type="FunFam" id="3.40.50.80:FF:000011">
    <property type="entry name" value="Sulfite reductase flavoprotein component"/>
    <property type="match status" value="1"/>
</dbReference>
<dbReference type="PRINTS" id="PR00371">
    <property type="entry name" value="FPNCR"/>
</dbReference>
<dbReference type="OrthoDB" id="1856718at2759"/>
<dbReference type="InterPro" id="IPR023173">
    <property type="entry name" value="NADPH_Cyt_P450_Rdtase_alpha"/>
</dbReference>
<dbReference type="InterPro" id="IPR001433">
    <property type="entry name" value="OxRdtase_FAD/NAD-bd"/>
</dbReference>
<feature type="coiled-coil region" evidence="18">
    <location>
        <begin position="1124"/>
        <end position="1151"/>
    </location>
</feature>
<dbReference type="Gene3D" id="1.20.990.10">
    <property type="entry name" value="NADPH-cytochrome p450 Reductase, Chain A, domain 3"/>
    <property type="match status" value="1"/>
</dbReference>
<gene>
    <name evidence="21" type="ORF">PCON_04040</name>
</gene>
<dbReference type="InterPro" id="IPR003097">
    <property type="entry name" value="CysJ-like_FAD-binding"/>
</dbReference>
<keyword evidence="12" id="KW-0249">Electron transport</keyword>
<evidence type="ECO:0000256" key="18">
    <source>
        <dbReference type="SAM" id="Coils"/>
    </source>
</evidence>
<dbReference type="OMA" id="MIVAVNW"/>
<comment type="cofactor">
    <cofactor evidence="1">
        <name>FMN</name>
        <dbReference type="ChEBI" id="CHEBI:58210"/>
    </cofactor>
</comment>
<reference evidence="21 22" key="1">
    <citation type="journal article" date="2013" name="PLoS Genet.">
        <title>The genome and development-dependent transcriptomes of Pyronema confluens: a window into fungal evolution.</title>
        <authorList>
            <person name="Traeger S."/>
            <person name="Altegoer F."/>
            <person name="Freitag M."/>
            <person name="Gabaldon T."/>
            <person name="Kempken F."/>
            <person name="Kumar A."/>
            <person name="Marcet-Houben M."/>
            <person name="Poggeler S."/>
            <person name="Stajich J.E."/>
            <person name="Nowrousian M."/>
        </authorList>
    </citation>
    <scope>NUCLEOTIDE SEQUENCE [LARGE SCALE GENOMIC DNA]</scope>
    <source>
        <strain evidence="22">CBS 100304</strain>
        <tissue evidence="21">Vegetative mycelium</tissue>
    </source>
</reference>
<dbReference type="Gene3D" id="3.40.920.10">
    <property type="entry name" value="Pyruvate-ferredoxin oxidoreductase, PFOR, domain III"/>
    <property type="match status" value="1"/>
</dbReference>
<dbReference type="Pfam" id="PF17147">
    <property type="entry name" value="PFOR_II"/>
    <property type="match status" value="1"/>
</dbReference>
<dbReference type="GO" id="GO:0005829">
    <property type="term" value="C:cytosol"/>
    <property type="evidence" value="ECO:0007669"/>
    <property type="project" value="TreeGrafter"/>
</dbReference>
<dbReference type="Pfam" id="PF00175">
    <property type="entry name" value="NAD_binding_1"/>
    <property type="match status" value="1"/>
</dbReference>
<keyword evidence="5" id="KW-0813">Transport</keyword>
<dbReference type="GO" id="GO:0050660">
    <property type="term" value="F:flavin adenine dinucleotide binding"/>
    <property type="evidence" value="ECO:0007669"/>
    <property type="project" value="TreeGrafter"/>
</dbReference>
<evidence type="ECO:0000256" key="2">
    <source>
        <dbReference type="ARBA" id="ARBA00001974"/>
    </source>
</evidence>
<dbReference type="EMBL" id="HF935220">
    <property type="protein sequence ID" value="CCX04921.1"/>
    <property type="molecule type" value="Genomic_DNA"/>
</dbReference>
<feature type="compositionally biased region" description="Low complexity" evidence="19">
    <location>
        <begin position="64"/>
        <end position="77"/>
    </location>
</feature>
<name>U4KVI5_PYROM</name>
<keyword evidence="11" id="KW-0521">NADP</keyword>
<proteinExistence type="predicted"/>
<keyword evidence="10" id="KW-0274">FAD</keyword>
<dbReference type="GO" id="GO:0051539">
    <property type="term" value="F:4 iron, 4 sulfur cluster binding"/>
    <property type="evidence" value="ECO:0007669"/>
    <property type="project" value="UniProtKB-KW"/>
</dbReference>
<dbReference type="InterPro" id="IPR001709">
    <property type="entry name" value="Flavoprot_Pyr_Nucl_cyt_Rdtase"/>
</dbReference>
<evidence type="ECO:0000259" key="20">
    <source>
        <dbReference type="PROSITE" id="PS51384"/>
    </source>
</evidence>
<dbReference type="Gene3D" id="2.40.30.10">
    <property type="entry name" value="Translation factors"/>
    <property type="match status" value="1"/>
</dbReference>
<dbReference type="PANTHER" id="PTHR19384:SF109">
    <property type="entry name" value="SULFITE REDUCTASE [NADPH] FLAVOPROTEIN COMPONENT"/>
    <property type="match status" value="1"/>
</dbReference>
<keyword evidence="6" id="KW-0004">4Fe-4S</keyword>
<evidence type="ECO:0000256" key="12">
    <source>
        <dbReference type="ARBA" id="ARBA00022982"/>
    </source>
</evidence>
<dbReference type="InterPro" id="IPR017927">
    <property type="entry name" value="FAD-bd_FR_type"/>
</dbReference>
<dbReference type="SUPFAM" id="SSF53323">
    <property type="entry name" value="Pyruvate-ferredoxin oxidoreductase, PFOR, domain III"/>
    <property type="match status" value="1"/>
</dbReference>
<dbReference type="GO" id="GO:0004783">
    <property type="term" value="F:sulfite reductase (NADPH) activity"/>
    <property type="evidence" value="ECO:0007669"/>
    <property type="project" value="UniProtKB-EC"/>
</dbReference>
<dbReference type="CDD" id="cd06207">
    <property type="entry name" value="CyPoR_like"/>
    <property type="match status" value="1"/>
</dbReference>